<dbReference type="SUPFAM" id="SSF50118">
    <property type="entry name" value="Cell growth inhibitor/plasmid maintenance toxic component"/>
    <property type="match status" value="1"/>
</dbReference>
<gene>
    <name evidence="1" type="ORF">SAMN05192568_102268</name>
</gene>
<evidence type="ECO:0000313" key="2">
    <source>
        <dbReference type="Proteomes" id="UP000199048"/>
    </source>
</evidence>
<dbReference type="PANTHER" id="PTHR33988">
    <property type="entry name" value="ENDORIBONUCLEASE MAZF-RELATED"/>
    <property type="match status" value="1"/>
</dbReference>
<reference evidence="2" key="1">
    <citation type="submission" date="2016-10" db="EMBL/GenBank/DDBJ databases">
        <authorList>
            <person name="Varghese N."/>
            <person name="Submissions S."/>
        </authorList>
    </citation>
    <scope>NUCLEOTIDE SEQUENCE [LARGE SCALE GENOMIC DNA]</scope>
    <source>
        <strain evidence="2">BL36</strain>
    </source>
</reference>
<name>A0A1I4NWY1_9HYPH</name>
<keyword evidence="2" id="KW-1185">Reference proteome</keyword>
<dbReference type="Proteomes" id="UP000199048">
    <property type="component" value="Unassembled WGS sequence"/>
</dbReference>
<dbReference type="GO" id="GO:0006402">
    <property type="term" value="P:mRNA catabolic process"/>
    <property type="evidence" value="ECO:0007669"/>
    <property type="project" value="TreeGrafter"/>
</dbReference>
<dbReference type="GO" id="GO:0016075">
    <property type="term" value="P:rRNA catabolic process"/>
    <property type="evidence" value="ECO:0007669"/>
    <property type="project" value="TreeGrafter"/>
</dbReference>
<dbReference type="InterPro" id="IPR011067">
    <property type="entry name" value="Plasmid_toxin/cell-grow_inhib"/>
</dbReference>
<protein>
    <submittedName>
        <fullName evidence="1">Transcriptional modulator of MazE/toxin, MazF</fullName>
    </submittedName>
</protein>
<organism evidence="1 2">
    <name type="scientific">Methylobacterium pseudosasicola</name>
    <dbReference type="NCBI Taxonomy" id="582667"/>
    <lineage>
        <taxon>Bacteria</taxon>
        <taxon>Pseudomonadati</taxon>
        <taxon>Pseudomonadota</taxon>
        <taxon>Alphaproteobacteria</taxon>
        <taxon>Hyphomicrobiales</taxon>
        <taxon>Methylobacteriaceae</taxon>
        <taxon>Methylobacterium</taxon>
    </lineage>
</organism>
<accession>A0A1I4NWY1</accession>
<sequence>MTTGRDIRDLPEAGDLVWVDLRPTLGREQSGVRPALVLTSRDFHLRNATAIVCPVTRTIDPWPTKVMLPQGLAISGAILTDQIRNVDRALRGFRRIDGVPIETLDAARQKLANLLGFNSPP</sequence>
<dbReference type="RefSeq" id="WP_092043438.1">
    <property type="nucleotide sequence ID" value="NZ_FOTK01000022.1"/>
</dbReference>
<dbReference type="Pfam" id="PF02452">
    <property type="entry name" value="PemK_toxin"/>
    <property type="match status" value="1"/>
</dbReference>
<dbReference type="GO" id="GO:0003677">
    <property type="term" value="F:DNA binding"/>
    <property type="evidence" value="ECO:0007669"/>
    <property type="project" value="InterPro"/>
</dbReference>
<dbReference type="EMBL" id="FOTK01000022">
    <property type="protein sequence ID" value="SFM20028.1"/>
    <property type="molecule type" value="Genomic_DNA"/>
</dbReference>
<evidence type="ECO:0000313" key="1">
    <source>
        <dbReference type="EMBL" id="SFM20028.1"/>
    </source>
</evidence>
<dbReference type="GO" id="GO:0004521">
    <property type="term" value="F:RNA endonuclease activity"/>
    <property type="evidence" value="ECO:0007669"/>
    <property type="project" value="TreeGrafter"/>
</dbReference>
<dbReference type="PANTHER" id="PTHR33988:SF3">
    <property type="entry name" value="ENDORIBONUCLEASE TOXIN CHPB-RELATED"/>
    <property type="match status" value="1"/>
</dbReference>
<proteinExistence type="predicted"/>
<dbReference type="OrthoDB" id="9808744at2"/>
<dbReference type="Gene3D" id="2.30.30.110">
    <property type="match status" value="1"/>
</dbReference>
<dbReference type="InterPro" id="IPR003477">
    <property type="entry name" value="PemK-like"/>
</dbReference>
<dbReference type="STRING" id="582667.SAMN05192568_102268"/>
<dbReference type="AlphaFoldDB" id="A0A1I4NWY1"/>